<dbReference type="InterPro" id="IPR019099">
    <property type="entry name" value="Uncharacterised_PGPGW_TM"/>
</dbReference>
<protein>
    <submittedName>
        <fullName evidence="2">PGPGW domain-containing protein</fullName>
    </submittedName>
</protein>
<dbReference type="Proteomes" id="UP001250932">
    <property type="component" value="Unassembled WGS sequence"/>
</dbReference>
<organism evidence="2 3">
    <name type="scientific">Candidatus Nitronereus thalassa</name>
    <dbReference type="NCBI Taxonomy" id="3020898"/>
    <lineage>
        <taxon>Bacteria</taxon>
        <taxon>Pseudomonadati</taxon>
        <taxon>Nitrospirota</taxon>
        <taxon>Nitrospiria</taxon>
        <taxon>Nitrospirales</taxon>
        <taxon>Nitrospiraceae</taxon>
        <taxon>Candidatus Nitronereus</taxon>
    </lineage>
</organism>
<keyword evidence="1" id="KW-1133">Transmembrane helix</keyword>
<evidence type="ECO:0000256" key="1">
    <source>
        <dbReference type="SAM" id="Phobius"/>
    </source>
</evidence>
<evidence type="ECO:0000313" key="3">
    <source>
        <dbReference type="Proteomes" id="UP001250932"/>
    </source>
</evidence>
<gene>
    <name evidence="2" type="ORF">PPG34_13720</name>
</gene>
<dbReference type="EMBL" id="JAQOUE010000001">
    <property type="protein sequence ID" value="MDT7043414.1"/>
    <property type="molecule type" value="Genomic_DNA"/>
</dbReference>
<name>A0ABU3KAJ3_9BACT</name>
<dbReference type="RefSeq" id="WP_313833981.1">
    <property type="nucleotide sequence ID" value="NZ_JAQOUE010000001.1"/>
</dbReference>
<feature type="transmembrane region" description="Helical" evidence="1">
    <location>
        <begin position="80"/>
        <end position="107"/>
    </location>
</feature>
<evidence type="ECO:0000313" key="2">
    <source>
        <dbReference type="EMBL" id="MDT7043414.1"/>
    </source>
</evidence>
<feature type="transmembrane region" description="Helical" evidence="1">
    <location>
        <begin position="21"/>
        <end position="43"/>
    </location>
</feature>
<accession>A0ABU3KAJ3</accession>
<keyword evidence="3" id="KW-1185">Reference proteome</keyword>
<sequence length="153" mass="16589">MIATLQSSYASLTAVISEETLIVIGILSTIMFVGTLVAIPIILSRLPTNYFQHDLEHLWMEGYPPLLRTMGLIVKNTVGIIFLMAGLAMLLLPGQGILTMVIGLSLLDFPGKRKLEHKLLTQPTVFQAMNAIRAKCGKPPFDPPTAPASTSSN</sequence>
<dbReference type="Pfam" id="PF09656">
    <property type="entry name" value="PGPGW"/>
    <property type="match status" value="1"/>
</dbReference>
<proteinExistence type="predicted"/>
<keyword evidence="1" id="KW-0472">Membrane</keyword>
<comment type="caution">
    <text evidence="2">The sequence shown here is derived from an EMBL/GenBank/DDBJ whole genome shotgun (WGS) entry which is preliminary data.</text>
</comment>
<keyword evidence="1" id="KW-0812">Transmembrane</keyword>
<reference evidence="2 3" key="1">
    <citation type="journal article" date="2023" name="ISME J.">
        <title>Cultivation and genomic characterization of novel and ubiquitous marine nitrite-oxidizing bacteria from the Nitrospirales.</title>
        <authorList>
            <person name="Mueller A.J."/>
            <person name="Daebeler A."/>
            <person name="Herbold C.W."/>
            <person name="Kirkegaard R.H."/>
            <person name="Daims H."/>
        </authorList>
    </citation>
    <scope>NUCLEOTIDE SEQUENCE [LARGE SCALE GENOMIC DNA]</scope>
    <source>
        <strain evidence="2 3">EB</strain>
    </source>
</reference>